<name>A0A7W6G7J2_9SPHN</name>
<evidence type="ECO:0000313" key="3">
    <source>
        <dbReference type="Proteomes" id="UP000548867"/>
    </source>
</evidence>
<evidence type="ECO:0000313" key="2">
    <source>
        <dbReference type="EMBL" id="MBB3956964.1"/>
    </source>
</evidence>
<accession>A0A7W6G7J2</accession>
<evidence type="ECO:0000259" key="1">
    <source>
        <dbReference type="SMART" id="SM00953"/>
    </source>
</evidence>
<dbReference type="Proteomes" id="UP000548867">
    <property type="component" value="Unassembled WGS sequence"/>
</dbReference>
<dbReference type="RefSeq" id="WP_183627866.1">
    <property type="nucleotide sequence ID" value="NZ_JACIDX010000018.1"/>
</dbReference>
<feature type="domain" description="RES" evidence="1">
    <location>
        <begin position="47"/>
        <end position="191"/>
    </location>
</feature>
<dbReference type="InterPro" id="IPR014914">
    <property type="entry name" value="RES_dom"/>
</dbReference>
<dbReference type="Pfam" id="PF08808">
    <property type="entry name" value="RES"/>
    <property type="match status" value="1"/>
</dbReference>
<dbReference type="AlphaFoldDB" id="A0A7W6G7J2"/>
<gene>
    <name evidence="2" type="ORF">GGR38_003937</name>
</gene>
<dbReference type="EMBL" id="JACIDX010000018">
    <property type="protein sequence ID" value="MBB3956964.1"/>
    <property type="molecule type" value="Genomic_DNA"/>
</dbReference>
<dbReference type="SMART" id="SM00953">
    <property type="entry name" value="RES"/>
    <property type="match status" value="1"/>
</dbReference>
<proteinExistence type="predicted"/>
<comment type="caution">
    <text evidence="2">The sequence shown here is derived from an EMBL/GenBank/DDBJ whole genome shotgun (WGS) entry which is preliminary data.</text>
</comment>
<reference evidence="2 3" key="1">
    <citation type="submission" date="2020-08" db="EMBL/GenBank/DDBJ databases">
        <title>Genomic Encyclopedia of Type Strains, Phase IV (KMG-IV): sequencing the most valuable type-strain genomes for metagenomic binning, comparative biology and taxonomic classification.</title>
        <authorList>
            <person name="Goeker M."/>
        </authorList>
    </citation>
    <scope>NUCLEOTIDE SEQUENCE [LARGE SCALE GENOMIC DNA]</scope>
    <source>
        <strain evidence="2 3">DSM 27057</strain>
    </source>
</reference>
<organism evidence="2 3">
    <name type="scientific">Novosphingobium sediminicola</name>
    <dbReference type="NCBI Taxonomy" id="563162"/>
    <lineage>
        <taxon>Bacteria</taxon>
        <taxon>Pseudomonadati</taxon>
        <taxon>Pseudomonadota</taxon>
        <taxon>Alphaproteobacteria</taxon>
        <taxon>Sphingomonadales</taxon>
        <taxon>Sphingomonadaceae</taxon>
        <taxon>Novosphingobium</taxon>
    </lineage>
</organism>
<sequence>MTAASSGGITPPTVPPPPSPLSCNLHTLTKSTVIHRIHDKRFGAIDFNPGFGNTRFAPFRVGGKFVPTAYAATSLECAIYETLYHDIEPAALFKSVYWTDLAKLVYSTVEVARDIDVAKLFTADLLKWHMVRGQLIDTPKSCYPQTQLWSPAIHGSGPTVGGMVWTSNKYDEDRAMLLFGDRVAIGDLNPLSSVDIISDPTTLQLVTDLAARSGIDIIKP</sequence>
<keyword evidence="3" id="KW-1185">Reference proteome</keyword>
<protein>
    <recommendedName>
        <fullName evidence="1">RES domain-containing protein</fullName>
    </recommendedName>
</protein>